<dbReference type="GO" id="GO:0046872">
    <property type="term" value="F:metal ion binding"/>
    <property type="evidence" value="ECO:0007669"/>
    <property type="project" value="UniProtKB-KW"/>
</dbReference>
<evidence type="ECO:0000256" key="7">
    <source>
        <dbReference type="ARBA" id="ARBA00023004"/>
    </source>
</evidence>
<dbReference type="CDD" id="cd01335">
    <property type="entry name" value="Radical_SAM"/>
    <property type="match status" value="1"/>
</dbReference>
<dbReference type="Pfam" id="PF00919">
    <property type="entry name" value="UPF0004"/>
    <property type="match status" value="1"/>
</dbReference>
<dbReference type="GO" id="GO:0051539">
    <property type="term" value="F:4 iron, 4 sulfur cluster binding"/>
    <property type="evidence" value="ECO:0007669"/>
    <property type="project" value="UniProtKB-KW"/>
</dbReference>
<dbReference type="InterPro" id="IPR013848">
    <property type="entry name" value="Methylthiotransferase_N"/>
</dbReference>
<dbReference type="PROSITE" id="PS51449">
    <property type="entry name" value="MTTASE_N"/>
    <property type="match status" value="1"/>
</dbReference>
<evidence type="ECO:0000313" key="11">
    <source>
        <dbReference type="EMBL" id="MBK9298860.1"/>
    </source>
</evidence>
<feature type="domain" description="MTTase N-terminal" evidence="9">
    <location>
        <begin position="3"/>
        <end position="119"/>
    </location>
</feature>
<dbReference type="Proteomes" id="UP000727993">
    <property type="component" value="Unassembled WGS sequence"/>
</dbReference>
<proteinExistence type="predicted"/>
<dbReference type="InterPro" id="IPR006638">
    <property type="entry name" value="Elp3/MiaA/NifB-like_rSAM"/>
</dbReference>
<evidence type="ECO:0000259" key="10">
    <source>
        <dbReference type="PROSITE" id="PS51918"/>
    </source>
</evidence>
<dbReference type="GO" id="GO:0035599">
    <property type="term" value="F:aspartic acid methylthiotransferase activity"/>
    <property type="evidence" value="ECO:0007669"/>
    <property type="project" value="TreeGrafter"/>
</dbReference>
<dbReference type="SUPFAM" id="SSF102114">
    <property type="entry name" value="Radical SAM enzymes"/>
    <property type="match status" value="1"/>
</dbReference>
<dbReference type="InterPro" id="IPR058240">
    <property type="entry name" value="rSAM_sf"/>
</dbReference>
<dbReference type="Gene3D" id="3.80.30.20">
    <property type="entry name" value="tm_1862 like domain"/>
    <property type="match status" value="1"/>
</dbReference>
<evidence type="ECO:0000256" key="8">
    <source>
        <dbReference type="ARBA" id="ARBA00023014"/>
    </source>
</evidence>
<dbReference type="InterPro" id="IPR005839">
    <property type="entry name" value="Methylthiotransferase"/>
</dbReference>
<comment type="caution">
    <text evidence="11">The sequence shown here is derived from an EMBL/GenBank/DDBJ whole genome shotgun (WGS) entry which is preliminary data.</text>
</comment>
<dbReference type="SFLD" id="SFLDS00029">
    <property type="entry name" value="Radical_SAM"/>
    <property type="match status" value="1"/>
</dbReference>
<dbReference type="AlphaFoldDB" id="A0A936THI2"/>
<gene>
    <name evidence="11" type="ORF">IPN02_18925</name>
</gene>
<accession>A0A936THI2</accession>
<dbReference type="InterPro" id="IPR002792">
    <property type="entry name" value="TRAM_dom"/>
</dbReference>
<dbReference type="InterPro" id="IPR007197">
    <property type="entry name" value="rSAM"/>
</dbReference>
<evidence type="ECO:0000256" key="5">
    <source>
        <dbReference type="ARBA" id="ARBA00022691"/>
    </source>
</evidence>
<dbReference type="Gene3D" id="2.40.50.140">
    <property type="entry name" value="Nucleic acid-binding proteins"/>
    <property type="match status" value="1"/>
</dbReference>
<dbReference type="EMBL" id="JADJZA010000011">
    <property type="protein sequence ID" value="MBK9298860.1"/>
    <property type="molecule type" value="Genomic_DNA"/>
</dbReference>
<name>A0A936THI2_9ACTN</name>
<keyword evidence="5" id="KW-0949">S-adenosyl-L-methionine</keyword>
<dbReference type="GO" id="GO:0005829">
    <property type="term" value="C:cytosol"/>
    <property type="evidence" value="ECO:0007669"/>
    <property type="project" value="TreeGrafter"/>
</dbReference>
<dbReference type="PROSITE" id="PS51918">
    <property type="entry name" value="RADICAL_SAM"/>
    <property type="match status" value="1"/>
</dbReference>
<dbReference type="InterPro" id="IPR012340">
    <property type="entry name" value="NA-bd_OB-fold"/>
</dbReference>
<keyword evidence="7" id="KW-0408">Iron</keyword>
<dbReference type="InterPro" id="IPR005840">
    <property type="entry name" value="Ribosomal_uS12_MeSTrfase_RimO"/>
</dbReference>
<sequence length="477" mass="50517">MSKRYWLETLGCPKNQVDSDKLEGTLLAAGYEAAPGPGEAELVVVNTCAFIEDARAESIEAVLGLSEDRAEGAELVVTGCLAERAGAELAEAIPEIDRVAPFGADLLGRFSDPLAGDAQGAGSVGSNGSATVAVTLGPSRLGGTSNGAVVPDMDLLELPRPPSSSPWAYVKIAEGCDRACGFCAIPSFRGPQRSRTIESIVAEVAGLVGSNPRAARGGSDEVEALGHNANSAREIVLVAQDLAAYGRDQGVGERAIIPLVQAVAERVDWVRLLYLYPSDLTEALIETVLATGVPYFDLSLQHTSRPVLRRMRRWGDGDAFLERIERIRSAEPAAVFRSNFLIGYPGETEEDHDDLLAFIEAAQVDWCGLFKFSREDGTYADSLPDQVAPELVAERHAEAAELAEAITAQRRLDRVGSTVEVLIDAPGVGRSTGEAPEIDGIISVPAHLPVGSMAMVRIVDAEGPDLEALPLSDHAAE</sequence>
<feature type="domain" description="Radical SAM core" evidence="10">
    <location>
        <begin position="162"/>
        <end position="410"/>
    </location>
</feature>
<reference evidence="11 12" key="1">
    <citation type="submission" date="2020-10" db="EMBL/GenBank/DDBJ databases">
        <title>Connecting structure to function with the recovery of over 1000 high-quality activated sludge metagenome-assembled genomes encoding full-length rRNA genes using long-read sequencing.</title>
        <authorList>
            <person name="Singleton C.M."/>
            <person name="Petriglieri F."/>
            <person name="Kristensen J.M."/>
            <person name="Kirkegaard R.H."/>
            <person name="Michaelsen T.Y."/>
            <person name="Andersen M.H."/>
            <person name="Karst S.M."/>
            <person name="Dueholm M.S."/>
            <person name="Nielsen P.H."/>
            <person name="Albertsen M."/>
        </authorList>
    </citation>
    <scope>NUCLEOTIDE SEQUENCE [LARGE SCALE GENOMIC DNA]</scope>
    <source>
        <strain evidence="11">Lyne_18-Q3-R50-59_MAXAC.006</strain>
    </source>
</reference>
<organism evidence="11 12">
    <name type="scientific">Candidatus Neomicrothrix subdominans</name>
    <dbReference type="NCBI Taxonomy" id="2954438"/>
    <lineage>
        <taxon>Bacteria</taxon>
        <taxon>Bacillati</taxon>
        <taxon>Actinomycetota</taxon>
        <taxon>Acidimicrobiia</taxon>
        <taxon>Acidimicrobiales</taxon>
        <taxon>Microthrixaceae</taxon>
        <taxon>Candidatus Neomicrothrix</taxon>
    </lineage>
</organism>
<evidence type="ECO:0000313" key="12">
    <source>
        <dbReference type="Proteomes" id="UP000727993"/>
    </source>
</evidence>
<dbReference type="InterPro" id="IPR023404">
    <property type="entry name" value="rSAM_horseshoe"/>
</dbReference>
<comment type="cofactor">
    <cofactor evidence="1">
        <name>[4Fe-4S] cluster</name>
        <dbReference type="ChEBI" id="CHEBI:49883"/>
    </cofactor>
</comment>
<keyword evidence="8" id="KW-0411">Iron-sulfur</keyword>
<dbReference type="SMART" id="SM00729">
    <property type="entry name" value="Elp3"/>
    <property type="match status" value="1"/>
</dbReference>
<dbReference type="SFLD" id="SFLDG01061">
    <property type="entry name" value="methylthiotransferase"/>
    <property type="match status" value="1"/>
</dbReference>
<keyword evidence="6" id="KW-0479">Metal-binding</keyword>
<evidence type="ECO:0000256" key="6">
    <source>
        <dbReference type="ARBA" id="ARBA00022723"/>
    </source>
</evidence>
<dbReference type="Gene3D" id="3.40.50.12160">
    <property type="entry name" value="Methylthiotransferase, N-terminal domain"/>
    <property type="match status" value="1"/>
</dbReference>
<protein>
    <submittedName>
        <fullName evidence="11">Radical SAM protein</fullName>
    </submittedName>
</protein>
<evidence type="ECO:0000256" key="4">
    <source>
        <dbReference type="ARBA" id="ARBA00022679"/>
    </source>
</evidence>
<dbReference type="Pfam" id="PF18693">
    <property type="entry name" value="TRAM_2"/>
    <property type="match status" value="1"/>
</dbReference>
<dbReference type="Pfam" id="PF04055">
    <property type="entry name" value="Radical_SAM"/>
    <property type="match status" value="1"/>
</dbReference>
<keyword evidence="4" id="KW-0808">Transferase</keyword>
<dbReference type="InterPro" id="IPR038135">
    <property type="entry name" value="Methylthiotransferase_N_sf"/>
</dbReference>
<dbReference type="SFLD" id="SFLDG01082">
    <property type="entry name" value="B12-binding_domain_containing"/>
    <property type="match status" value="1"/>
</dbReference>
<dbReference type="PANTHER" id="PTHR43837">
    <property type="entry name" value="RIBOSOMAL PROTEIN S12 METHYLTHIOTRANSFERASE RIMO"/>
    <property type="match status" value="1"/>
</dbReference>
<evidence type="ECO:0000256" key="2">
    <source>
        <dbReference type="ARBA" id="ARBA00022485"/>
    </source>
</evidence>
<evidence type="ECO:0000256" key="1">
    <source>
        <dbReference type="ARBA" id="ARBA00001966"/>
    </source>
</evidence>
<evidence type="ECO:0000259" key="9">
    <source>
        <dbReference type="PROSITE" id="PS51449"/>
    </source>
</evidence>
<keyword evidence="2" id="KW-0004">4Fe-4S</keyword>
<dbReference type="PANTHER" id="PTHR43837:SF1">
    <property type="entry name" value="RIBOSOMAL PROTEIN US12 METHYLTHIOTRANSFERASE RIMO"/>
    <property type="match status" value="1"/>
</dbReference>
<dbReference type="GO" id="GO:0006400">
    <property type="term" value="P:tRNA modification"/>
    <property type="evidence" value="ECO:0007669"/>
    <property type="project" value="InterPro"/>
</dbReference>
<keyword evidence="3" id="KW-0963">Cytoplasm</keyword>
<evidence type="ECO:0000256" key="3">
    <source>
        <dbReference type="ARBA" id="ARBA00022490"/>
    </source>
</evidence>